<organism evidence="3 4">
    <name type="scientific">Calderihabitans maritimus</name>
    <dbReference type="NCBI Taxonomy" id="1246530"/>
    <lineage>
        <taxon>Bacteria</taxon>
        <taxon>Bacillati</taxon>
        <taxon>Bacillota</taxon>
        <taxon>Clostridia</taxon>
        <taxon>Neomoorellales</taxon>
        <taxon>Calderihabitantaceae</taxon>
        <taxon>Calderihabitans</taxon>
    </lineage>
</organism>
<dbReference type="OrthoDB" id="1808113at2"/>
<evidence type="ECO:0000313" key="4">
    <source>
        <dbReference type="Proteomes" id="UP000197032"/>
    </source>
</evidence>
<dbReference type="EMBL" id="BDGJ01000197">
    <property type="protein sequence ID" value="GAW94093.1"/>
    <property type="molecule type" value="Genomic_DNA"/>
</dbReference>
<dbReference type="InterPro" id="IPR024700">
    <property type="entry name" value="UCP020217"/>
</dbReference>
<dbReference type="Proteomes" id="UP000197032">
    <property type="component" value="Unassembled WGS sequence"/>
</dbReference>
<protein>
    <submittedName>
        <fullName evidence="3">DNA polymerase beta domain-containing protein</fullName>
    </submittedName>
</protein>
<dbReference type="SUPFAM" id="SSF81301">
    <property type="entry name" value="Nucleotidyltransferase"/>
    <property type="match status" value="1"/>
</dbReference>
<dbReference type="RefSeq" id="WP_088555103.1">
    <property type="nucleotide sequence ID" value="NZ_BDGJ01000197.1"/>
</dbReference>
<evidence type="ECO:0000256" key="1">
    <source>
        <dbReference type="SAM" id="Coils"/>
    </source>
</evidence>
<reference evidence="4" key="1">
    <citation type="journal article" date="2017" name="Appl. Environ. Microbiol.">
        <title>Genomic Analysis of Calderihabitans maritimus KKC1, a Thermophilic, Hydrogenogenic, Carboxydotrophic Bacterium Isolated from Marine Sediment.</title>
        <authorList>
            <person name="Omae K."/>
            <person name="Yoneda Y."/>
            <person name="Fukuyama Y."/>
            <person name="Yoshida T."/>
            <person name="Sako Y."/>
        </authorList>
    </citation>
    <scope>NUCLEOTIDE SEQUENCE [LARGE SCALE GENOMIC DNA]</scope>
    <source>
        <strain evidence="4">KKC1</strain>
    </source>
</reference>
<dbReference type="InterPro" id="IPR043519">
    <property type="entry name" value="NT_sf"/>
</dbReference>
<dbReference type="PIRSF" id="PIRSF020217">
    <property type="entry name" value="UCP020217"/>
    <property type="match status" value="1"/>
</dbReference>
<dbReference type="Pfam" id="PF18765">
    <property type="entry name" value="Polbeta"/>
    <property type="match status" value="1"/>
</dbReference>
<keyword evidence="1" id="KW-0175">Coiled coil</keyword>
<comment type="caution">
    <text evidence="3">The sequence shown here is derived from an EMBL/GenBank/DDBJ whole genome shotgun (WGS) entry which is preliminary data.</text>
</comment>
<evidence type="ECO:0000259" key="2">
    <source>
        <dbReference type="Pfam" id="PF18765"/>
    </source>
</evidence>
<feature type="coiled-coil region" evidence="1">
    <location>
        <begin position="15"/>
        <end position="42"/>
    </location>
</feature>
<name>A0A1Z5HX32_9FIRM</name>
<proteinExistence type="predicted"/>
<keyword evidence="4" id="KW-1185">Reference proteome</keyword>
<feature type="domain" description="Polymerase beta nucleotidyltransferase" evidence="2">
    <location>
        <begin position="51"/>
        <end position="120"/>
    </location>
</feature>
<gene>
    <name evidence="3" type="ORF">KKC1_32090</name>
</gene>
<accession>A0A1Z5HX32</accession>
<dbReference type="Gene3D" id="3.30.460.10">
    <property type="entry name" value="Beta Polymerase, domain 2"/>
    <property type="match status" value="1"/>
</dbReference>
<sequence length="121" mass="14452">MVTQEKLELYRAGWQEYKKKKKQDLEKRFQEARQRAHLAADHLKKHYNCNVYLFGSLLSSDKFLEHSDIDMAISGLDERVNFWRLYSEVMDILAPFDFDLIELENIDVEAREEILKEAIEL</sequence>
<evidence type="ECO:0000313" key="3">
    <source>
        <dbReference type="EMBL" id="GAW94093.1"/>
    </source>
</evidence>
<dbReference type="InterPro" id="IPR041633">
    <property type="entry name" value="Polbeta"/>
</dbReference>
<dbReference type="AlphaFoldDB" id="A0A1Z5HX32"/>